<feature type="domain" description="Glycosyltransferase subfamily 4-like N-terminal" evidence="3">
    <location>
        <begin position="18"/>
        <end position="175"/>
    </location>
</feature>
<organism evidence="4 5">
    <name type="scientific">Cellulomonas wangsupingiae</name>
    <dbReference type="NCBI Taxonomy" id="2968085"/>
    <lineage>
        <taxon>Bacteria</taxon>
        <taxon>Bacillati</taxon>
        <taxon>Actinomycetota</taxon>
        <taxon>Actinomycetes</taxon>
        <taxon>Micrococcales</taxon>
        <taxon>Cellulomonadaceae</taxon>
        <taxon>Cellulomonas</taxon>
    </lineage>
</organism>
<dbReference type="Pfam" id="PF13692">
    <property type="entry name" value="Glyco_trans_1_4"/>
    <property type="match status" value="1"/>
</dbReference>
<keyword evidence="2" id="KW-0808">Transferase</keyword>
<dbReference type="Pfam" id="PF13439">
    <property type="entry name" value="Glyco_transf_4"/>
    <property type="match status" value="1"/>
</dbReference>
<dbReference type="PANTHER" id="PTHR46401:SF2">
    <property type="entry name" value="GLYCOSYLTRANSFERASE WBBK-RELATED"/>
    <property type="match status" value="1"/>
</dbReference>
<name>A0ABY5K281_9CELL</name>
<dbReference type="PANTHER" id="PTHR46401">
    <property type="entry name" value="GLYCOSYLTRANSFERASE WBBK-RELATED"/>
    <property type="match status" value="1"/>
</dbReference>
<evidence type="ECO:0000313" key="4">
    <source>
        <dbReference type="EMBL" id="UUI63909.1"/>
    </source>
</evidence>
<keyword evidence="5" id="KW-1185">Reference proteome</keyword>
<evidence type="ECO:0000259" key="3">
    <source>
        <dbReference type="Pfam" id="PF13439"/>
    </source>
</evidence>
<keyword evidence="1" id="KW-0328">Glycosyltransferase</keyword>
<evidence type="ECO:0000256" key="2">
    <source>
        <dbReference type="ARBA" id="ARBA00022679"/>
    </source>
</evidence>
<dbReference type="SUPFAM" id="SSF53756">
    <property type="entry name" value="UDP-Glycosyltransferase/glycogen phosphorylase"/>
    <property type="match status" value="1"/>
</dbReference>
<proteinExistence type="predicted"/>
<dbReference type="InterPro" id="IPR028098">
    <property type="entry name" value="Glyco_trans_4-like_N"/>
</dbReference>
<dbReference type="RefSeq" id="WP_227565452.1">
    <property type="nucleotide sequence ID" value="NZ_CP101989.1"/>
</dbReference>
<gene>
    <name evidence="4" type="ORF">NP075_12290</name>
</gene>
<dbReference type="Proteomes" id="UP001317322">
    <property type="component" value="Chromosome"/>
</dbReference>
<protein>
    <submittedName>
        <fullName evidence="4">Glycosyltransferase family 4 protein</fullName>
    </submittedName>
</protein>
<sequence>MTPLRACLTVEQLWQPQPGGSGRYVLELAAALRRRTDVEVTGVRARHGGPPEGTWAPPEDLAVVASRLPRPALYEAWARLRRPHTWRPAHPDVVHATTWAVPPRGPGLVVTVHDLAFLRDPTHFTPRGNAFFRRALEVVAREADEVVVVSEATRADAAAAGIDPERLHVVPHGVEVPQVAAATVAEVRERLGLTRPYVMWCGTIEPRKNVRTLLEAFAVVARSSDLDLLLIGPRGWGDPDLDRALRALPEGRVHLAGQVDSATLHAAYAGARAFCFPSVWEGFGMPVLEAMAHGVPVVTSAGTSMAEIAGADRALLVPPLDAAAMADAILEAAGPSHGRLATAGRAYAEQQTWDRCAEQTLAVYRRAAARR</sequence>
<dbReference type="EMBL" id="CP101989">
    <property type="protein sequence ID" value="UUI63909.1"/>
    <property type="molecule type" value="Genomic_DNA"/>
</dbReference>
<evidence type="ECO:0000256" key="1">
    <source>
        <dbReference type="ARBA" id="ARBA00022676"/>
    </source>
</evidence>
<dbReference type="Gene3D" id="3.40.50.2000">
    <property type="entry name" value="Glycogen Phosphorylase B"/>
    <property type="match status" value="2"/>
</dbReference>
<evidence type="ECO:0000313" key="5">
    <source>
        <dbReference type="Proteomes" id="UP001317322"/>
    </source>
</evidence>
<accession>A0ABY5K281</accession>
<reference evidence="4 5" key="1">
    <citation type="submission" date="2022-07" db="EMBL/GenBank/DDBJ databases">
        <title>Novel species in genus cellulomonas.</title>
        <authorList>
            <person name="Ye L."/>
        </authorList>
    </citation>
    <scope>NUCLEOTIDE SEQUENCE [LARGE SCALE GENOMIC DNA]</scope>
    <source>
        <strain evidence="5">zg-Y908</strain>
    </source>
</reference>
<dbReference type="CDD" id="cd03809">
    <property type="entry name" value="GT4_MtfB-like"/>
    <property type="match status" value="1"/>
</dbReference>